<dbReference type="Gene3D" id="1.10.10.200">
    <property type="match status" value="1"/>
</dbReference>
<dbReference type="HAMAP" id="MF_00693">
    <property type="entry name" value="Transcrip_reg_TACO1"/>
    <property type="match status" value="1"/>
</dbReference>
<feature type="domain" description="TACO1/YebC-like second and third" evidence="7">
    <location>
        <begin position="81"/>
        <end position="236"/>
    </location>
</feature>
<dbReference type="FunFam" id="1.10.10.200:FF:000002">
    <property type="entry name" value="Probable transcriptional regulatory protein CLM62_37755"/>
    <property type="match status" value="1"/>
</dbReference>
<dbReference type="GO" id="GO:0005829">
    <property type="term" value="C:cytosol"/>
    <property type="evidence" value="ECO:0007669"/>
    <property type="project" value="TreeGrafter"/>
</dbReference>
<dbReference type="Pfam" id="PF20772">
    <property type="entry name" value="TACO1_YebC_N"/>
    <property type="match status" value="1"/>
</dbReference>
<dbReference type="GO" id="GO:0006355">
    <property type="term" value="P:regulation of DNA-templated transcription"/>
    <property type="evidence" value="ECO:0007669"/>
    <property type="project" value="UniProtKB-UniRule"/>
</dbReference>
<dbReference type="PANTHER" id="PTHR12532:SF6">
    <property type="entry name" value="TRANSCRIPTIONAL REGULATORY PROTEIN YEBC-RELATED"/>
    <property type="match status" value="1"/>
</dbReference>
<dbReference type="AlphaFoldDB" id="G3BMS2"/>
<dbReference type="NCBIfam" id="NF001030">
    <property type="entry name" value="PRK00110.1"/>
    <property type="match status" value="1"/>
</dbReference>
<comment type="subcellular location">
    <subcellularLocation>
        <location evidence="6">Cytoplasm</location>
    </subcellularLocation>
</comment>
<evidence type="ECO:0000256" key="4">
    <source>
        <dbReference type="ARBA" id="ARBA00023125"/>
    </source>
</evidence>
<proteinExistence type="inferred from homology"/>
<dbReference type="NCBIfam" id="TIGR01033">
    <property type="entry name" value="YebC/PmpR family DNA-binding transcriptional regulator"/>
    <property type="match status" value="1"/>
</dbReference>
<evidence type="ECO:0000313" key="9">
    <source>
        <dbReference type="EMBL" id="ADM95045.1"/>
    </source>
</evidence>
<protein>
    <recommendedName>
        <fullName evidence="6">Probable transcriptional regulatory protein</fullName>
    </recommendedName>
</protein>
<keyword evidence="5 6" id="KW-0804">Transcription</keyword>
<evidence type="ECO:0000256" key="2">
    <source>
        <dbReference type="ARBA" id="ARBA00022490"/>
    </source>
</evidence>
<evidence type="ECO:0000259" key="8">
    <source>
        <dbReference type="Pfam" id="PF20772"/>
    </source>
</evidence>
<dbReference type="Pfam" id="PF01709">
    <property type="entry name" value="Transcrip_reg"/>
    <property type="match status" value="1"/>
</dbReference>
<comment type="similarity">
    <text evidence="1 6">Belongs to the TACO1 family.</text>
</comment>
<dbReference type="GO" id="GO:0003677">
    <property type="term" value="F:DNA binding"/>
    <property type="evidence" value="ECO:0007669"/>
    <property type="project" value="UniProtKB-UniRule"/>
</dbReference>
<organism evidence="9">
    <name type="scientific">uncultured Atribacterota bacterium</name>
    <dbReference type="NCBI Taxonomy" id="263865"/>
    <lineage>
        <taxon>Bacteria</taxon>
        <taxon>Pseudomonadati</taxon>
        <taxon>Atribacterota</taxon>
        <taxon>environmental samples</taxon>
    </lineage>
</organism>
<evidence type="ECO:0000259" key="7">
    <source>
        <dbReference type="Pfam" id="PF01709"/>
    </source>
</evidence>
<dbReference type="InterPro" id="IPR017856">
    <property type="entry name" value="Integrase-like_N"/>
</dbReference>
<evidence type="ECO:0000256" key="5">
    <source>
        <dbReference type="ARBA" id="ARBA00023163"/>
    </source>
</evidence>
<name>G3BMS2_9BACT</name>
<evidence type="ECO:0000256" key="1">
    <source>
        <dbReference type="ARBA" id="ARBA00008724"/>
    </source>
</evidence>
<dbReference type="InterPro" id="IPR029072">
    <property type="entry name" value="YebC-like"/>
</dbReference>
<accession>G3BMS2</accession>
<evidence type="ECO:0000256" key="6">
    <source>
        <dbReference type="HAMAP-Rule" id="MF_00693"/>
    </source>
</evidence>
<keyword evidence="2 6" id="KW-0963">Cytoplasm</keyword>
<dbReference type="EMBL" id="GU180083">
    <property type="protein sequence ID" value="ADM95045.1"/>
    <property type="molecule type" value="Genomic_DNA"/>
</dbReference>
<dbReference type="NCBIfam" id="NF009044">
    <property type="entry name" value="PRK12378.1"/>
    <property type="match status" value="1"/>
</dbReference>
<dbReference type="InterPro" id="IPR048300">
    <property type="entry name" value="TACO1_YebC-like_2nd/3rd_dom"/>
</dbReference>
<dbReference type="InterPro" id="IPR026564">
    <property type="entry name" value="Transcrip_reg_TACO1-like_dom3"/>
</dbReference>
<dbReference type="Gene3D" id="3.30.70.980">
    <property type="match status" value="2"/>
</dbReference>
<dbReference type="InterPro" id="IPR049083">
    <property type="entry name" value="TACO1_YebC_N"/>
</dbReference>
<reference evidence="9" key="1">
    <citation type="submission" date="2009-11" db="EMBL/GenBank/DDBJ databases">
        <title>Microbial diversity profiles of fluids from low-temperature petroleum reservoirs with and without exogenous water perturbation.</title>
        <authorList>
            <person name="Pham V.D."/>
            <person name="Hnatow L.L."/>
            <person name="Zhang S."/>
            <person name="Fallon R.D."/>
            <person name="DeLong E.F."/>
            <person name="Keeler S.J."/>
        </authorList>
    </citation>
    <scope>NUCLEOTIDE SEQUENCE</scope>
</reference>
<dbReference type="InterPro" id="IPR002876">
    <property type="entry name" value="Transcrip_reg_TACO1-like"/>
</dbReference>
<dbReference type="PANTHER" id="PTHR12532">
    <property type="entry name" value="TRANSLATIONAL ACTIVATOR OF CYTOCHROME C OXIDASE 1"/>
    <property type="match status" value="1"/>
</dbReference>
<keyword evidence="4 6" id="KW-0238">DNA-binding</keyword>
<sequence length="249" mass="27979">MSGHSKWSTIKRKKGKADAERGKVFGKIIRLISVAARHGSDPEKNADLRNAIQLAKENNMPSENIERAIKRGTGEIEGVSYEEVIYEGYGPGGVAVLVKALTDNRNRTVSEIRRIFSKNGGNLGSTGCVAWIFSQKAYFSFDRTKVDQDKILDLALEVEVDDIEIDEKNIEVTLPPTEFEKFKKLVAENQVEYSLAEITMIPQTTVELDGKKAEQMLHLMEQLEEHDDVQNVYANFNIDEKIMEELTAG</sequence>
<evidence type="ECO:0000256" key="3">
    <source>
        <dbReference type="ARBA" id="ARBA00023015"/>
    </source>
</evidence>
<dbReference type="SUPFAM" id="SSF75625">
    <property type="entry name" value="YebC-like"/>
    <property type="match status" value="1"/>
</dbReference>
<feature type="domain" description="TACO1/YebC-like N-terminal" evidence="8">
    <location>
        <begin position="5"/>
        <end position="75"/>
    </location>
</feature>
<keyword evidence="3 6" id="KW-0805">Transcription regulation</keyword>